<sequence length="68" mass="7636">MEVMGNRGDNSCTCMSGTFPAYCGDEDRKGRTGNGKYDGENERIVVFRVYGKYLLHVGQRRQPSNEIA</sequence>
<keyword evidence="2" id="KW-1185">Reference proteome</keyword>
<dbReference type="AlphaFoldDB" id="A0A2T7NZ72"/>
<accession>A0A2T7NZ72</accession>
<dbReference type="EMBL" id="PZQS01000008">
    <property type="protein sequence ID" value="PVD26471.1"/>
    <property type="molecule type" value="Genomic_DNA"/>
</dbReference>
<organism evidence="1 2">
    <name type="scientific">Pomacea canaliculata</name>
    <name type="common">Golden apple snail</name>
    <dbReference type="NCBI Taxonomy" id="400727"/>
    <lineage>
        <taxon>Eukaryota</taxon>
        <taxon>Metazoa</taxon>
        <taxon>Spiralia</taxon>
        <taxon>Lophotrochozoa</taxon>
        <taxon>Mollusca</taxon>
        <taxon>Gastropoda</taxon>
        <taxon>Caenogastropoda</taxon>
        <taxon>Architaenioglossa</taxon>
        <taxon>Ampullarioidea</taxon>
        <taxon>Ampullariidae</taxon>
        <taxon>Pomacea</taxon>
    </lineage>
</organism>
<gene>
    <name evidence="1" type="ORF">C0Q70_14148</name>
</gene>
<dbReference type="Proteomes" id="UP000245119">
    <property type="component" value="Linkage Group LG8"/>
</dbReference>
<reference evidence="1 2" key="1">
    <citation type="submission" date="2018-04" db="EMBL/GenBank/DDBJ databases">
        <title>The genome of golden apple snail Pomacea canaliculata provides insight into stress tolerance and invasive adaptation.</title>
        <authorList>
            <person name="Liu C."/>
            <person name="Liu B."/>
            <person name="Ren Y."/>
            <person name="Zhang Y."/>
            <person name="Wang H."/>
            <person name="Li S."/>
            <person name="Jiang F."/>
            <person name="Yin L."/>
            <person name="Zhang G."/>
            <person name="Qian W."/>
            <person name="Fan W."/>
        </authorList>
    </citation>
    <scope>NUCLEOTIDE SEQUENCE [LARGE SCALE GENOMIC DNA]</scope>
    <source>
        <strain evidence="1">SZHN2017</strain>
        <tissue evidence="1">Muscle</tissue>
    </source>
</reference>
<proteinExistence type="predicted"/>
<evidence type="ECO:0000313" key="2">
    <source>
        <dbReference type="Proteomes" id="UP000245119"/>
    </source>
</evidence>
<protein>
    <submittedName>
        <fullName evidence="1">Uncharacterized protein</fullName>
    </submittedName>
</protein>
<name>A0A2T7NZ72_POMCA</name>
<comment type="caution">
    <text evidence="1">The sequence shown here is derived from an EMBL/GenBank/DDBJ whole genome shotgun (WGS) entry which is preliminary data.</text>
</comment>
<evidence type="ECO:0000313" key="1">
    <source>
        <dbReference type="EMBL" id="PVD26471.1"/>
    </source>
</evidence>